<evidence type="ECO:0000256" key="12">
    <source>
        <dbReference type="ARBA" id="ARBA00023242"/>
    </source>
</evidence>
<accession>A0A158QIZ8</accession>
<dbReference type="GO" id="GO:0046872">
    <property type="term" value="F:metal ion binding"/>
    <property type="evidence" value="ECO:0007669"/>
    <property type="project" value="UniProtKB-KW"/>
</dbReference>
<comment type="subcellular location">
    <subcellularLocation>
        <location evidence="3">Chromosome</location>
    </subcellularLocation>
    <subcellularLocation>
        <location evidence="2">Nucleus</location>
    </subcellularLocation>
</comment>
<reference evidence="17 18" key="2">
    <citation type="submission" date="2018-11" db="EMBL/GenBank/DDBJ databases">
        <authorList>
            <consortium name="Pathogen Informatics"/>
        </authorList>
    </citation>
    <scope>NUCLEOTIDE SEQUENCE [LARGE SCALE GENOMIC DNA]</scope>
</reference>
<reference evidence="19" key="1">
    <citation type="submission" date="2016-04" db="UniProtKB">
        <authorList>
            <consortium name="WormBaseParasite"/>
        </authorList>
    </citation>
    <scope>IDENTIFICATION</scope>
</reference>
<feature type="coiled-coil region" evidence="14">
    <location>
        <begin position="191"/>
        <end position="225"/>
    </location>
</feature>
<keyword evidence="18" id="KW-1185">Reference proteome</keyword>
<keyword evidence="6" id="KW-0479">Metal-binding</keyword>
<evidence type="ECO:0000256" key="9">
    <source>
        <dbReference type="ARBA" id="ARBA00022833"/>
    </source>
</evidence>
<dbReference type="SUPFAM" id="SSF52540">
    <property type="entry name" value="P-loop containing nucleoside triphosphate hydrolases"/>
    <property type="match status" value="1"/>
</dbReference>
<feature type="coiled-coil region" evidence="14">
    <location>
        <begin position="732"/>
        <end position="801"/>
    </location>
</feature>
<dbReference type="NCBIfam" id="TIGR00606">
    <property type="entry name" value="rad50"/>
    <property type="match status" value="1"/>
</dbReference>
<dbReference type="InterPro" id="IPR038729">
    <property type="entry name" value="Rad50/SbcC_AAA"/>
</dbReference>
<evidence type="ECO:0000256" key="1">
    <source>
        <dbReference type="ARBA" id="ARBA00001947"/>
    </source>
</evidence>
<dbReference type="InterPro" id="IPR004584">
    <property type="entry name" value="Rad50_eukaryotes"/>
</dbReference>
<organism evidence="19">
    <name type="scientific">Rodentolepis nana</name>
    <name type="common">Dwarf tapeworm</name>
    <name type="synonym">Hymenolepis nana</name>
    <dbReference type="NCBI Taxonomy" id="102285"/>
    <lineage>
        <taxon>Eukaryota</taxon>
        <taxon>Metazoa</taxon>
        <taxon>Spiralia</taxon>
        <taxon>Lophotrochozoa</taxon>
        <taxon>Platyhelminthes</taxon>
        <taxon>Cestoda</taxon>
        <taxon>Eucestoda</taxon>
        <taxon>Cyclophyllidea</taxon>
        <taxon>Hymenolepididae</taxon>
        <taxon>Rodentolepis</taxon>
    </lineage>
</organism>
<evidence type="ECO:0000259" key="16">
    <source>
        <dbReference type="Pfam" id="PF13476"/>
    </source>
</evidence>
<keyword evidence="9" id="KW-0862">Zinc</keyword>
<feature type="coiled-coil region" evidence="14">
    <location>
        <begin position="267"/>
        <end position="330"/>
    </location>
</feature>
<dbReference type="GO" id="GO:0006302">
    <property type="term" value="P:double-strand break repair"/>
    <property type="evidence" value="ECO:0007669"/>
    <property type="project" value="InterPro"/>
</dbReference>
<dbReference type="GO" id="GO:0070192">
    <property type="term" value="P:chromosome organization involved in meiotic cell cycle"/>
    <property type="evidence" value="ECO:0007669"/>
    <property type="project" value="TreeGrafter"/>
</dbReference>
<dbReference type="GO" id="GO:0043047">
    <property type="term" value="F:single-stranded telomeric DNA binding"/>
    <property type="evidence" value="ECO:0007669"/>
    <property type="project" value="TreeGrafter"/>
</dbReference>
<dbReference type="GO" id="GO:0016887">
    <property type="term" value="F:ATP hydrolysis activity"/>
    <property type="evidence" value="ECO:0007669"/>
    <property type="project" value="InterPro"/>
</dbReference>
<comment type="catalytic activity">
    <reaction evidence="13">
        <text>ATP + H2O = ADP + phosphate + H(+)</text>
        <dbReference type="Rhea" id="RHEA:13065"/>
        <dbReference type="ChEBI" id="CHEBI:15377"/>
        <dbReference type="ChEBI" id="CHEBI:15378"/>
        <dbReference type="ChEBI" id="CHEBI:30616"/>
        <dbReference type="ChEBI" id="CHEBI:43474"/>
        <dbReference type="ChEBI" id="CHEBI:456216"/>
    </reaction>
</comment>
<evidence type="ECO:0000256" key="8">
    <source>
        <dbReference type="ARBA" id="ARBA00022801"/>
    </source>
</evidence>
<dbReference type="Gene3D" id="1.10.287.1490">
    <property type="match status" value="1"/>
</dbReference>
<name>A0A158QIZ8_RODNA</name>
<dbReference type="Proteomes" id="UP000278807">
    <property type="component" value="Unassembled WGS sequence"/>
</dbReference>
<evidence type="ECO:0000256" key="10">
    <source>
        <dbReference type="ARBA" id="ARBA00023054"/>
    </source>
</evidence>
<dbReference type="PANTHER" id="PTHR18867:SF12">
    <property type="entry name" value="DNA REPAIR PROTEIN RAD50"/>
    <property type="match status" value="1"/>
</dbReference>
<sequence>MSKLEEMRIQGIRSFGPENPQQISFSTPVTLILGPNGTGKTTIIECLKYAVTGELPPGAKTGASFIHDPKLTSSVEVKAKVALKVKDVRNCSMVAARNLVATQRGTAKAPSLKTLDGAIKRVNPDGTVTSRSLRVGEMDAEMVNSLGASKAVFENVVFCHQEDSNWPLQEAKSVKERFDDLFASSRYVKALDALRKSRTDLEAKAREYRAELKHLTRSKDEANQVRHRKADRERDLEGKMEELSRVDQELDPICAQLTLYRKKYKELVEYQATSKSLSDQKRNLEEGLKELNNKITKKFEGSDEELNEAIEKADEQLAEWQRSLIRNETNLKEIQSFVKANDQTKHELVISRTRLDIEVQRLDEALKKRNEVIGNLAVTMELTDIADKFANERELSNSDVETVKRHLEDAVKISESHLNKAKGALESDGRKAQKKVDEALSALVRVEQSITNQESALSEYVEKWSDFDNKLKRASSASGELEAVKKKLDEATSSRELLESSESESELKKSIERAQTERNSYEDQIAYLDAQIDKAQRNAMANQKRVTLESDRMNAIEAARKLRSRHLDQLEIIFAGEEAIPQVNVKGGKSANSLTREFNKRFEKLVLESKGIQTNLNEMQKELSKLETQLSFHRKQLREKQDTMRKIEESLISTCGRVNLEHSLDALMIRKKQLEGDCATEEGSLYLWKRFRDRLAKESDCPLCHRGFTNEQDHIDLKEEIERRIVSIPLDLDSKRKELQELTSQHEKIIELRPKSVEFSNLREVDIPELDAKIKATQLNLDDLQLKMETETSKLADIQMKESVARKLQGDMAVIEKTEQEIGDLTRSLDSCKGSHGESSKWLGVVEEKITKDLSSKIEGLRTEMEQLSKQRQNAIDKEHELKDRHLKLEKEFQAVSTLNSELKRLEASKERTTSQLEELRAQLAGCQASLSAAEVDKRKIIEERDESVAFATAEWQEWRERIREFMEVCESVASKYRTNSSPIEELQRVARELARLEEKREELKSREVDISQEVEQLRTAINTHQIVQRDFQDCVQLRKLQSQLGSLSGRISDIQGKITACQSGISESIDPEEHKQVINEGITRVKTELQMMEKDLKEKYADAEAEYVKKMYEFRTSEMAATDLHRYHQALDRAIMKYHEEKMNEINEIIRELWRTTYRGNDIDHIKICSEEESLATAAASRTRRTYNYRVVMVKAGSGGGAVPTRVGKYARLTTSSETPLDMRGRCSAGQKVLASLVIRLALAEVFCLQCGVLALDEPTTNLDRENIESLAYALTEIIKARSSQRNFQLIVITHDEDFIELLGRAGCANHLQRLVRNPE</sequence>
<evidence type="ECO:0000256" key="4">
    <source>
        <dbReference type="ARBA" id="ARBA00009439"/>
    </source>
</evidence>
<keyword evidence="8" id="KW-0378">Hydrolase</keyword>
<dbReference type="GO" id="GO:0003691">
    <property type="term" value="F:double-stranded telomeric DNA binding"/>
    <property type="evidence" value="ECO:0007669"/>
    <property type="project" value="TreeGrafter"/>
</dbReference>
<comment type="cofactor">
    <cofactor evidence="1">
        <name>Zn(2+)</name>
        <dbReference type="ChEBI" id="CHEBI:29105"/>
    </cofactor>
</comment>
<evidence type="ECO:0000256" key="14">
    <source>
        <dbReference type="SAM" id="Coils"/>
    </source>
</evidence>
<dbReference type="EMBL" id="UZAE01013123">
    <property type="protein sequence ID" value="VDO08335.1"/>
    <property type="molecule type" value="Genomic_DNA"/>
</dbReference>
<evidence type="ECO:0000313" key="19">
    <source>
        <dbReference type="WBParaSite" id="HNAJ_0001060801-mRNA-1"/>
    </source>
</evidence>
<evidence type="ECO:0000256" key="13">
    <source>
        <dbReference type="ARBA" id="ARBA00049360"/>
    </source>
</evidence>
<feature type="coiled-coil region" evidence="14">
    <location>
        <begin position="984"/>
        <end position="1021"/>
    </location>
</feature>
<keyword evidence="12" id="KW-0539">Nucleus</keyword>
<evidence type="ECO:0000256" key="6">
    <source>
        <dbReference type="ARBA" id="ARBA00022723"/>
    </source>
</evidence>
<evidence type="ECO:0000256" key="7">
    <source>
        <dbReference type="ARBA" id="ARBA00022763"/>
    </source>
</evidence>
<dbReference type="Gene3D" id="3.40.50.300">
    <property type="entry name" value="P-loop containing nucleotide triphosphate hydrolases"/>
    <property type="match status" value="2"/>
</dbReference>
<dbReference type="GO" id="GO:0000794">
    <property type="term" value="C:condensed nuclear chromosome"/>
    <property type="evidence" value="ECO:0007669"/>
    <property type="project" value="TreeGrafter"/>
</dbReference>
<evidence type="ECO:0000313" key="17">
    <source>
        <dbReference type="EMBL" id="VDO08335.1"/>
    </source>
</evidence>
<keyword evidence="11" id="KW-0234">DNA repair</keyword>
<feature type="domain" description="Rad50/SbcC-type AAA" evidence="16">
    <location>
        <begin position="7"/>
        <end position="248"/>
    </location>
</feature>
<evidence type="ECO:0000256" key="15">
    <source>
        <dbReference type="SAM" id="MobiDB-lite"/>
    </source>
</evidence>
<feature type="compositionally biased region" description="Basic and acidic residues" evidence="15">
    <location>
        <begin position="505"/>
        <end position="515"/>
    </location>
</feature>
<dbReference type="GO" id="GO:0000722">
    <property type="term" value="P:telomere maintenance via recombination"/>
    <property type="evidence" value="ECO:0007669"/>
    <property type="project" value="TreeGrafter"/>
</dbReference>
<dbReference type="WBParaSite" id="HNAJ_0001060801-mRNA-1">
    <property type="protein sequence ID" value="HNAJ_0001060801-mRNA-1"/>
    <property type="gene ID" value="HNAJ_0001060801"/>
</dbReference>
<evidence type="ECO:0000256" key="5">
    <source>
        <dbReference type="ARBA" id="ARBA00022454"/>
    </source>
</evidence>
<dbReference type="STRING" id="102285.A0A158QIZ8"/>
<gene>
    <name evidence="17" type="ORF">HNAJ_LOCUS10603</name>
</gene>
<dbReference type="GO" id="GO:0007004">
    <property type="term" value="P:telomere maintenance via telomerase"/>
    <property type="evidence" value="ECO:0007669"/>
    <property type="project" value="TreeGrafter"/>
</dbReference>
<feature type="coiled-coil region" evidence="14">
    <location>
        <begin position="851"/>
        <end position="937"/>
    </location>
</feature>
<evidence type="ECO:0000256" key="3">
    <source>
        <dbReference type="ARBA" id="ARBA00004286"/>
    </source>
</evidence>
<keyword evidence="7" id="KW-0227">DNA damage</keyword>
<feature type="region of interest" description="Disordered" evidence="15">
    <location>
        <begin position="492"/>
        <end position="515"/>
    </location>
</feature>
<dbReference type="Pfam" id="PF13476">
    <property type="entry name" value="AAA_23"/>
    <property type="match status" value="1"/>
</dbReference>
<comment type="similarity">
    <text evidence="4">Belongs to the SMC family. RAD50 subfamily.</text>
</comment>
<evidence type="ECO:0000256" key="2">
    <source>
        <dbReference type="ARBA" id="ARBA00004123"/>
    </source>
</evidence>
<evidence type="ECO:0000313" key="18">
    <source>
        <dbReference type="Proteomes" id="UP000278807"/>
    </source>
</evidence>
<dbReference type="GO" id="GO:0030870">
    <property type="term" value="C:Mre11 complex"/>
    <property type="evidence" value="ECO:0007669"/>
    <property type="project" value="InterPro"/>
</dbReference>
<dbReference type="PANTHER" id="PTHR18867">
    <property type="entry name" value="RAD50"/>
    <property type="match status" value="1"/>
</dbReference>
<dbReference type="GO" id="GO:0051880">
    <property type="term" value="F:G-quadruplex DNA binding"/>
    <property type="evidence" value="ECO:0007669"/>
    <property type="project" value="TreeGrafter"/>
</dbReference>
<dbReference type="InterPro" id="IPR027417">
    <property type="entry name" value="P-loop_NTPase"/>
</dbReference>
<keyword evidence="10 14" id="KW-0175">Coiled coil</keyword>
<evidence type="ECO:0000256" key="11">
    <source>
        <dbReference type="ARBA" id="ARBA00023204"/>
    </source>
</evidence>
<dbReference type="OrthoDB" id="18797at2759"/>
<protein>
    <submittedName>
        <fullName evidence="19">AAA_23 domain-containing protein</fullName>
    </submittedName>
</protein>
<proteinExistence type="inferred from homology"/>
<feature type="coiled-coil region" evidence="14">
    <location>
        <begin position="609"/>
        <end position="677"/>
    </location>
</feature>
<keyword evidence="5" id="KW-0158">Chromosome</keyword>